<dbReference type="OrthoDB" id="7931470at2"/>
<dbReference type="STRING" id="582899.Hden_0045"/>
<dbReference type="EMBL" id="CP002083">
    <property type="protein sequence ID" value="ADJ21872.1"/>
    <property type="molecule type" value="Genomic_DNA"/>
</dbReference>
<reference evidence="2" key="1">
    <citation type="journal article" date="2011" name="J. Bacteriol.">
        <title>Genome sequences of eight morphologically diverse alphaproteobacteria.</title>
        <authorList>
            <consortium name="US DOE Joint Genome Institute"/>
            <person name="Brown P.J."/>
            <person name="Kysela D.T."/>
            <person name="Buechlein A."/>
            <person name="Hemmerich C."/>
            <person name="Brun Y.V."/>
        </authorList>
    </citation>
    <scope>NUCLEOTIDE SEQUENCE [LARGE SCALE GENOMIC DNA]</scope>
    <source>
        <strain evidence="2">ATCC 51888 / DSM 1869 / NCIB 11706 / TK 0415</strain>
    </source>
</reference>
<keyword evidence="2" id="KW-1185">Reference proteome</keyword>
<protein>
    <submittedName>
        <fullName evidence="1">Uncharacterized protein</fullName>
    </submittedName>
</protein>
<evidence type="ECO:0000313" key="1">
    <source>
        <dbReference type="EMBL" id="ADJ21872.1"/>
    </source>
</evidence>
<proteinExistence type="predicted"/>
<organism evidence="1 2">
    <name type="scientific">Hyphomicrobium denitrificans (strain ATCC 51888 / DSM 1869 / NCIMB 11706 / TK 0415)</name>
    <dbReference type="NCBI Taxonomy" id="582899"/>
    <lineage>
        <taxon>Bacteria</taxon>
        <taxon>Pseudomonadati</taxon>
        <taxon>Pseudomonadota</taxon>
        <taxon>Alphaproteobacteria</taxon>
        <taxon>Hyphomicrobiales</taxon>
        <taxon>Hyphomicrobiaceae</taxon>
        <taxon>Hyphomicrobium</taxon>
    </lineage>
</organism>
<gene>
    <name evidence="1" type="ordered locus">Hden_0045</name>
</gene>
<dbReference type="HOGENOM" id="CLU_1432779_0_0_5"/>
<name>D8JPI1_HYPDA</name>
<dbReference type="AlphaFoldDB" id="D8JPI1"/>
<accession>D8JPI1</accession>
<sequence length="189" mass="20728">MRISSPSRLMTMSRTDKETRLKDFIVESLTALAEGPGGNGSITMLVRSVDSPAARALGAALAELPLLPLDIRVILADTRIEDATLPSLRDNPGIEFRLLTDPRFGASHEQLVVGRTHVWIGDCLRRDPNKRDAFELYHKADPVARKCAAVSFENLWSRAKTLMPLKGAALAPEMIATGNASGFPWSHRQ</sequence>
<evidence type="ECO:0000313" key="2">
    <source>
        <dbReference type="Proteomes" id="UP000002033"/>
    </source>
</evidence>
<dbReference type="KEGG" id="hdn:Hden_0045"/>
<dbReference type="Proteomes" id="UP000002033">
    <property type="component" value="Chromosome"/>
</dbReference>